<evidence type="ECO:0000313" key="2">
    <source>
        <dbReference type="EMBL" id="MBB6477518.1"/>
    </source>
</evidence>
<feature type="transmembrane region" description="Helical" evidence="1">
    <location>
        <begin position="249"/>
        <end position="274"/>
    </location>
</feature>
<sequence>MKRNWLIRTTWFWLLASVPSLAVYLWDPQATGYFFLVFAFCGWFGPLAIDLLGRPAERLRHAVVYTLWWICQMAFVAGAMMAAEESIIHVASGAEMLGKAGLLALLQFALVLVAEVLTQLVLAGYQKLRGFARDYAACAFFLAWIPNLLPPAYFGGFEMFHYYRAAEPYAMTVLLGFLALIAWMRMGEILLAAFVFPAVFFVGQAGERTRRALLAMVGTVVYLGLRWLADYWLLVQSPEMIPWHTVFYGYAATAVVDFIIVAIAVAVVHCVLYYQTKEAGDYRSA</sequence>
<feature type="transmembrane region" description="Helical" evidence="1">
    <location>
        <begin position="64"/>
        <end position="83"/>
    </location>
</feature>
<accession>A0A841R3X8</accession>
<proteinExistence type="predicted"/>
<gene>
    <name evidence="2" type="ORF">HNR45_000548</name>
</gene>
<dbReference type="RefSeq" id="WP_159823069.1">
    <property type="nucleotide sequence ID" value="NZ_JACHHI010000002.1"/>
</dbReference>
<name>A0A841R3X8_9FIRM</name>
<comment type="caution">
    <text evidence="2">The sequence shown here is derived from an EMBL/GenBank/DDBJ whole genome shotgun (WGS) entry which is preliminary data.</text>
</comment>
<evidence type="ECO:0000256" key="1">
    <source>
        <dbReference type="SAM" id="Phobius"/>
    </source>
</evidence>
<dbReference type="EMBL" id="JACHHI010000002">
    <property type="protein sequence ID" value="MBB6477518.1"/>
    <property type="molecule type" value="Genomic_DNA"/>
</dbReference>
<feature type="transmembrane region" description="Helical" evidence="1">
    <location>
        <begin position="103"/>
        <end position="123"/>
    </location>
</feature>
<keyword evidence="1" id="KW-0812">Transmembrane</keyword>
<evidence type="ECO:0000313" key="3">
    <source>
        <dbReference type="Proteomes" id="UP000591941"/>
    </source>
</evidence>
<keyword evidence="1" id="KW-0472">Membrane</keyword>
<organism evidence="2 3">
    <name type="scientific">Negativicoccus succinicivorans</name>
    <dbReference type="NCBI Taxonomy" id="620903"/>
    <lineage>
        <taxon>Bacteria</taxon>
        <taxon>Bacillati</taxon>
        <taxon>Bacillota</taxon>
        <taxon>Negativicutes</taxon>
        <taxon>Veillonellales</taxon>
        <taxon>Veillonellaceae</taxon>
        <taxon>Negativicoccus</taxon>
    </lineage>
</organism>
<dbReference type="Proteomes" id="UP000591941">
    <property type="component" value="Unassembled WGS sequence"/>
</dbReference>
<feature type="transmembrane region" description="Helical" evidence="1">
    <location>
        <begin position="135"/>
        <end position="154"/>
    </location>
</feature>
<protein>
    <submittedName>
        <fullName evidence="2">Uncharacterized protein</fullName>
    </submittedName>
</protein>
<reference evidence="2 3" key="1">
    <citation type="submission" date="2020-08" db="EMBL/GenBank/DDBJ databases">
        <title>Genomic Encyclopedia of Type Strains, Phase IV (KMG-IV): sequencing the most valuable type-strain genomes for metagenomic binning, comparative biology and taxonomic classification.</title>
        <authorList>
            <person name="Goeker M."/>
        </authorList>
    </citation>
    <scope>NUCLEOTIDE SEQUENCE [LARGE SCALE GENOMIC DNA]</scope>
    <source>
        <strain evidence="2 3">DSM 21255</strain>
    </source>
</reference>
<keyword evidence="1" id="KW-1133">Transmembrane helix</keyword>
<feature type="transmembrane region" description="Helical" evidence="1">
    <location>
        <begin position="174"/>
        <end position="200"/>
    </location>
</feature>
<dbReference type="AlphaFoldDB" id="A0A841R3X8"/>
<feature type="transmembrane region" description="Helical" evidence="1">
    <location>
        <begin position="32"/>
        <end position="52"/>
    </location>
</feature>
<feature type="transmembrane region" description="Helical" evidence="1">
    <location>
        <begin position="212"/>
        <end position="229"/>
    </location>
</feature>
<dbReference type="GeneID" id="93485822"/>
<keyword evidence="3" id="KW-1185">Reference proteome</keyword>